<evidence type="ECO:0000313" key="1">
    <source>
        <dbReference type="EMBL" id="VDC32537.1"/>
    </source>
</evidence>
<name>A0A3P5XCW0_9BACL</name>
<evidence type="ECO:0000313" key="2">
    <source>
        <dbReference type="Proteomes" id="UP000270468"/>
    </source>
</evidence>
<keyword evidence="2" id="KW-1185">Reference proteome</keyword>
<proteinExistence type="predicted"/>
<dbReference type="EMBL" id="UXAV01000044">
    <property type="protein sequence ID" value="VDC32537.1"/>
    <property type="molecule type" value="Genomic_DNA"/>
</dbReference>
<gene>
    <name evidence="1" type="ORF">FILTAD_02747</name>
</gene>
<reference evidence="1 2" key="1">
    <citation type="submission" date="2018-11" db="EMBL/GenBank/DDBJ databases">
        <authorList>
            <person name="Criscuolo A."/>
        </authorList>
    </citation>
    <scope>NUCLEOTIDE SEQUENCE [LARGE SCALE GENOMIC DNA]</scope>
    <source>
        <strain evidence="1">ATB-66</strain>
    </source>
</reference>
<accession>A0A3P5XCW0</accession>
<dbReference type="OrthoDB" id="2437956at2"/>
<dbReference type="RefSeq" id="WP_124071549.1">
    <property type="nucleotide sequence ID" value="NZ_CBCRXF010000002.1"/>
</dbReference>
<sequence>MDKKLLEMMGEMMERLTEVHSGMKDIRSEMKDMKTEVKDMKTEMNERFDAVDAKIYGVGEHFEELSKNTIQLQDDVKKELKYVTHKIHALDREVFLRTDSLQ</sequence>
<dbReference type="Gene3D" id="1.20.58.130">
    <property type="match status" value="1"/>
</dbReference>
<organism evidence="1 2">
    <name type="scientific">Filibacter tadaridae</name>
    <dbReference type="NCBI Taxonomy" id="2483811"/>
    <lineage>
        <taxon>Bacteria</taxon>
        <taxon>Bacillati</taxon>
        <taxon>Bacillota</taxon>
        <taxon>Bacilli</taxon>
        <taxon>Bacillales</taxon>
        <taxon>Caryophanaceae</taxon>
        <taxon>Filibacter</taxon>
    </lineage>
</organism>
<dbReference type="Proteomes" id="UP000270468">
    <property type="component" value="Unassembled WGS sequence"/>
</dbReference>
<dbReference type="AlphaFoldDB" id="A0A3P5XCW0"/>
<protein>
    <submittedName>
        <fullName evidence="1">Uncharacterized protein</fullName>
    </submittedName>
</protein>